<dbReference type="STRING" id="1147123.SAMN05443428_11930"/>
<dbReference type="Pfam" id="PF09924">
    <property type="entry name" value="LPG_synthase_C"/>
    <property type="match status" value="1"/>
</dbReference>
<gene>
    <name evidence="2" type="ORF">SAMN05443428_11930</name>
</gene>
<dbReference type="Gene3D" id="3.40.630.30">
    <property type="match status" value="1"/>
</dbReference>
<evidence type="ECO:0000313" key="2">
    <source>
        <dbReference type="EMBL" id="SKA95752.1"/>
    </source>
</evidence>
<name>A0A1T4Y1T1_9CLOT</name>
<dbReference type="AlphaFoldDB" id="A0A1T4Y1T1"/>
<evidence type="ECO:0000313" key="3">
    <source>
        <dbReference type="Proteomes" id="UP000190105"/>
    </source>
</evidence>
<dbReference type="RefSeq" id="WP_179122283.1">
    <property type="nucleotide sequence ID" value="NZ_FUYH01000019.1"/>
</dbReference>
<protein>
    <recommendedName>
        <fullName evidence="1">Phosphatidylglycerol lysyltransferase C-terminal domain-containing protein</fullName>
    </recommendedName>
</protein>
<reference evidence="3" key="1">
    <citation type="submission" date="2017-02" db="EMBL/GenBank/DDBJ databases">
        <authorList>
            <person name="Varghese N."/>
            <person name="Submissions S."/>
        </authorList>
    </citation>
    <scope>NUCLEOTIDE SEQUENCE [LARGE SCALE GENOMIC DNA]</scope>
    <source>
        <strain evidence="3">USBA 833</strain>
    </source>
</reference>
<dbReference type="InterPro" id="IPR016181">
    <property type="entry name" value="Acyl_CoA_acyltransferase"/>
</dbReference>
<keyword evidence="3" id="KW-1185">Reference proteome</keyword>
<dbReference type="PANTHER" id="PTHR41373">
    <property type="entry name" value="DUF2156 DOMAIN-CONTAINING PROTEIN"/>
    <property type="match status" value="1"/>
</dbReference>
<dbReference type="InterPro" id="IPR016732">
    <property type="entry name" value="UCP018688"/>
</dbReference>
<dbReference type="EMBL" id="FUYH01000019">
    <property type="protein sequence ID" value="SKA95752.1"/>
    <property type="molecule type" value="Genomic_DNA"/>
</dbReference>
<sequence>MIEFRPLELKDNIVFQKYLSEYQFKTYEYSFLNLYLWRKYCNVQYAIVDDALIIKKNEGDAGTYFMQPIGFKDENLKDIISILLEIKKDNKDMLFLLGDIEETFLKKLLKIYGEKLIYTEDIKKFDYIYEAKKLINFTGEKLRKRKLQYNQFKNAYDFEIKDIHDKKVIEDCIYFSEKWFNTQENKDNQITFELEGIKDILTNLQFFNAIGMAVYINNNIAGFTIGEKVNKEMAVIHIEKGDITYKGIYAFINRIFAKKYLNDIVYINREEDVGIEGIRRAKLAYDPVKLEKKYLINIQ</sequence>
<feature type="domain" description="Phosphatidylglycerol lysyltransferase C-terminal" evidence="1">
    <location>
        <begin position="22"/>
        <end position="296"/>
    </location>
</feature>
<accession>A0A1T4Y1T1</accession>
<dbReference type="PANTHER" id="PTHR41373:SF1">
    <property type="entry name" value="PHOSPHATIDYLGLYCEROL LYSYLTRANSFERASE C-TERMINAL DOMAIN-CONTAINING PROTEIN"/>
    <property type="match status" value="1"/>
</dbReference>
<dbReference type="SUPFAM" id="SSF55729">
    <property type="entry name" value="Acyl-CoA N-acyltransferases (Nat)"/>
    <property type="match status" value="2"/>
</dbReference>
<evidence type="ECO:0000259" key="1">
    <source>
        <dbReference type="Pfam" id="PF09924"/>
    </source>
</evidence>
<dbReference type="PIRSF" id="PIRSF018688">
    <property type="entry name" value="UCP018688"/>
    <property type="match status" value="1"/>
</dbReference>
<proteinExistence type="predicted"/>
<organism evidence="2 3">
    <name type="scientific">Caloramator quimbayensis</name>
    <dbReference type="NCBI Taxonomy" id="1147123"/>
    <lineage>
        <taxon>Bacteria</taxon>
        <taxon>Bacillati</taxon>
        <taxon>Bacillota</taxon>
        <taxon>Clostridia</taxon>
        <taxon>Eubacteriales</taxon>
        <taxon>Clostridiaceae</taxon>
        <taxon>Caloramator</taxon>
    </lineage>
</organism>
<dbReference type="InterPro" id="IPR024320">
    <property type="entry name" value="LPG_synthase_C"/>
</dbReference>
<dbReference type="Proteomes" id="UP000190105">
    <property type="component" value="Unassembled WGS sequence"/>
</dbReference>